<dbReference type="Pfam" id="PF01494">
    <property type="entry name" value="FAD_binding_3"/>
    <property type="match status" value="1"/>
</dbReference>
<dbReference type="STRING" id="215250.A0A316YDD3"/>
<protein>
    <submittedName>
        <fullName evidence="6">Putative monooxygenase</fullName>
    </submittedName>
</protein>
<keyword evidence="1" id="KW-0285">Flavoprotein</keyword>
<dbReference type="InParanoid" id="A0A316YDD3"/>
<dbReference type="PANTHER" id="PTHR46865">
    <property type="entry name" value="OXIDOREDUCTASE-RELATED"/>
    <property type="match status" value="1"/>
</dbReference>
<dbReference type="Proteomes" id="UP000245768">
    <property type="component" value="Unassembled WGS sequence"/>
</dbReference>
<keyword evidence="3" id="KW-0560">Oxidoreductase</keyword>
<dbReference type="GeneID" id="37044810"/>
<keyword evidence="7" id="KW-1185">Reference proteome</keyword>
<accession>A0A316YDD3</accession>
<sequence>MPELRVLIVGASIAGPCAAYWLARSGCSEVTVIERYPSFRRGGQNIDIRSYGVAVMRKMGDMEERVRSRLAPFKGLELVNKTGRVLATMRASGDADRQALVSEFEIFRDDLSEIMYDLSLEAGKGNAGEPNRVRYVFGEQISSLAQPAGENGPIKVEFANGVLQPSEFDLVIACDGATSRTRALGFHCNVRDHIESIDAWGAYFSIPKSILRDGQYGQGYSAVPGRFMGVGPDHDGKTNRVALVGIHPRTSETAPRMEEFRQASRMGTEATKTFVADVFRGAGWQTEQLLELMEKADNFYASEMVQVKMPSLSQGRFVLCGDAGYAAGPTGTGTSLAMLGAYILAGEVASHRNDLPSAIKAYEERMRPVITESQKIPSGMPGIMAPQTTWGLMLRNIIFVVLCNLMALGSSLPLWLGGLFSIAFGNAHGTIIPEYDWGS</sequence>
<feature type="transmembrane region" description="Helical" evidence="4">
    <location>
        <begin position="397"/>
        <end position="416"/>
    </location>
</feature>
<dbReference type="InterPro" id="IPR002938">
    <property type="entry name" value="FAD-bd"/>
</dbReference>
<keyword evidence="4" id="KW-0812">Transmembrane</keyword>
<reference evidence="6 7" key="1">
    <citation type="journal article" date="2018" name="Mol. Biol. Evol.">
        <title>Broad Genomic Sampling Reveals a Smut Pathogenic Ancestry of the Fungal Clade Ustilaginomycotina.</title>
        <authorList>
            <person name="Kijpornyongpan T."/>
            <person name="Mondo S.J."/>
            <person name="Barry K."/>
            <person name="Sandor L."/>
            <person name="Lee J."/>
            <person name="Lipzen A."/>
            <person name="Pangilinan J."/>
            <person name="LaButti K."/>
            <person name="Hainaut M."/>
            <person name="Henrissat B."/>
            <person name="Grigoriev I.V."/>
            <person name="Spatafora J.W."/>
            <person name="Aime M.C."/>
        </authorList>
    </citation>
    <scope>NUCLEOTIDE SEQUENCE [LARGE SCALE GENOMIC DNA]</scope>
    <source>
        <strain evidence="6 7">MCA 4198</strain>
    </source>
</reference>
<dbReference type="RefSeq" id="XP_025374437.1">
    <property type="nucleotide sequence ID" value="XM_025522894.1"/>
</dbReference>
<name>A0A316YDD3_9BASI</name>
<dbReference type="InterPro" id="IPR051704">
    <property type="entry name" value="FAD_aromatic-hydroxylase"/>
</dbReference>
<dbReference type="GO" id="GO:0071949">
    <property type="term" value="F:FAD binding"/>
    <property type="evidence" value="ECO:0007669"/>
    <property type="project" value="InterPro"/>
</dbReference>
<keyword evidence="4" id="KW-0472">Membrane</keyword>
<evidence type="ECO:0000256" key="4">
    <source>
        <dbReference type="SAM" id="Phobius"/>
    </source>
</evidence>
<keyword evidence="2" id="KW-0274">FAD</keyword>
<evidence type="ECO:0000313" key="6">
    <source>
        <dbReference type="EMBL" id="PWN87239.1"/>
    </source>
</evidence>
<keyword evidence="6" id="KW-0503">Monooxygenase</keyword>
<feature type="domain" description="FAD-binding" evidence="5">
    <location>
        <begin position="4"/>
        <end position="371"/>
    </location>
</feature>
<dbReference type="EMBL" id="KZ819641">
    <property type="protein sequence ID" value="PWN87239.1"/>
    <property type="molecule type" value="Genomic_DNA"/>
</dbReference>
<evidence type="ECO:0000259" key="5">
    <source>
        <dbReference type="Pfam" id="PF01494"/>
    </source>
</evidence>
<evidence type="ECO:0000256" key="2">
    <source>
        <dbReference type="ARBA" id="ARBA00022827"/>
    </source>
</evidence>
<dbReference type="PANTHER" id="PTHR46865:SF2">
    <property type="entry name" value="MONOOXYGENASE"/>
    <property type="match status" value="1"/>
</dbReference>
<proteinExistence type="predicted"/>
<dbReference type="AlphaFoldDB" id="A0A316YDD3"/>
<dbReference type="InterPro" id="IPR036188">
    <property type="entry name" value="FAD/NAD-bd_sf"/>
</dbReference>
<dbReference type="GO" id="GO:0004497">
    <property type="term" value="F:monooxygenase activity"/>
    <property type="evidence" value="ECO:0007669"/>
    <property type="project" value="UniProtKB-KW"/>
</dbReference>
<dbReference type="SUPFAM" id="SSF51905">
    <property type="entry name" value="FAD/NAD(P)-binding domain"/>
    <property type="match status" value="1"/>
</dbReference>
<dbReference type="Gene3D" id="3.30.9.30">
    <property type="match status" value="1"/>
</dbReference>
<evidence type="ECO:0000256" key="1">
    <source>
        <dbReference type="ARBA" id="ARBA00022630"/>
    </source>
</evidence>
<organism evidence="6 7">
    <name type="scientific">Acaromyces ingoldii</name>
    <dbReference type="NCBI Taxonomy" id="215250"/>
    <lineage>
        <taxon>Eukaryota</taxon>
        <taxon>Fungi</taxon>
        <taxon>Dikarya</taxon>
        <taxon>Basidiomycota</taxon>
        <taxon>Ustilaginomycotina</taxon>
        <taxon>Exobasidiomycetes</taxon>
        <taxon>Exobasidiales</taxon>
        <taxon>Cryptobasidiaceae</taxon>
        <taxon>Acaromyces</taxon>
    </lineage>
</organism>
<dbReference type="Gene3D" id="3.50.50.60">
    <property type="entry name" value="FAD/NAD(P)-binding domain"/>
    <property type="match status" value="1"/>
</dbReference>
<evidence type="ECO:0000256" key="3">
    <source>
        <dbReference type="ARBA" id="ARBA00023002"/>
    </source>
</evidence>
<gene>
    <name evidence="6" type="ORF">FA10DRAFT_269828</name>
</gene>
<keyword evidence="4" id="KW-1133">Transmembrane helix</keyword>
<dbReference type="PRINTS" id="PR00420">
    <property type="entry name" value="RNGMNOXGNASE"/>
</dbReference>
<evidence type="ECO:0000313" key="7">
    <source>
        <dbReference type="Proteomes" id="UP000245768"/>
    </source>
</evidence>
<dbReference type="OrthoDB" id="655030at2759"/>